<feature type="transmembrane region" description="Helical" evidence="1">
    <location>
        <begin position="20"/>
        <end position="36"/>
    </location>
</feature>
<evidence type="ECO:0000313" key="2">
    <source>
        <dbReference type="EMBL" id="KKB41710.1"/>
    </source>
</evidence>
<dbReference type="AlphaFoldDB" id="A0A0F5HN15"/>
<protein>
    <submittedName>
        <fullName evidence="2">Uncharacterized protein</fullName>
    </submittedName>
</protein>
<evidence type="ECO:0000256" key="1">
    <source>
        <dbReference type="SAM" id="Phobius"/>
    </source>
</evidence>
<keyword evidence="1" id="KW-1133">Transmembrane helix</keyword>
<keyword evidence="1" id="KW-0472">Membrane</keyword>
<name>A0A0F5HN15_BACTR</name>
<evidence type="ECO:0000313" key="3">
    <source>
        <dbReference type="Proteomes" id="UP000031563"/>
    </source>
</evidence>
<accession>A0A0F5HN15</accession>
<accession>A0A0F5I8T7</accession>
<sequence>MQSPSFLTQAGGKRMELQTAVTRVFSIVLLLALRKWR</sequence>
<gene>
    <name evidence="2" type="ORF">QY95_00517</name>
</gene>
<keyword evidence="3" id="KW-1185">Reference proteome</keyword>
<comment type="caution">
    <text evidence="2">The sequence shown here is derived from an EMBL/GenBank/DDBJ whole genome shotgun (WGS) entry which is preliminary data.</text>
</comment>
<reference evidence="2" key="1">
    <citation type="submission" date="2015-02" db="EMBL/GenBank/DDBJ databases">
        <title>Genome Assembly of Bacillaceae bacterium MTCC 8252.</title>
        <authorList>
            <person name="Verma A."/>
            <person name="Khatri I."/>
            <person name="Mual P."/>
            <person name="Subramanian S."/>
            <person name="Krishnamurthi S."/>
        </authorList>
    </citation>
    <scope>NUCLEOTIDE SEQUENCE [LARGE SCALE GENOMIC DNA]</scope>
    <source>
        <strain evidence="2">MTCC 8252</strain>
    </source>
</reference>
<keyword evidence="1" id="KW-0812">Transmembrane</keyword>
<dbReference type="EMBL" id="JWIR02000019">
    <property type="protein sequence ID" value="KKB41710.1"/>
    <property type="molecule type" value="Genomic_DNA"/>
</dbReference>
<dbReference type="Proteomes" id="UP000031563">
    <property type="component" value="Unassembled WGS sequence"/>
</dbReference>
<organism evidence="2 3">
    <name type="scientific">Bacillus thermotolerans</name>
    <name type="common">Quasibacillus thermotolerans</name>
    <dbReference type="NCBI Taxonomy" id="1221996"/>
    <lineage>
        <taxon>Bacteria</taxon>
        <taxon>Bacillati</taxon>
        <taxon>Bacillota</taxon>
        <taxon>Bacilli</taxon>
        <taxon>Bacillales</taxon>
        <taxon>Bacillaceae</taxon>
        <taxon>Bacillus</taxon>
    </lineage>
</organism>
<proteinExistence type="predicted"/>